<comment type="caution">
    <text evidence="5">The sequence shown here is derived from an EMBL/GenBank/DDBJ whole genome shotgun (WGS) entry which is preliminary data.</text>
</comment>
<evidence type="ECO:0000256" key="3">
    <source>
        <dbReference type="PROSITE-ProRule" id="PRU00335"/>
    </source>
</evidence>
<evidence type="ECO:0000313" key="5">
    <source>
        <dbReference type="EMBL" id="KAF0805389.1"/>
    </source>
</evidence>
<dbReference type="InterPro" id="IPR001647">
    <property type="entry name" value="HTH_TetR"/>
</dbReference>
<dbReference type="EMBL" id="AQPF01000017">
    <property type="protein sequence ID" value="KAF0805389.1"/>
    <property type="molecule type" value="Genomic_DNA"/>
</dbReference>
<dbReference type="InterPro" id="IPR009057">
    <property type="entry name" value="Homeodomain-like_sf"/>
</dbReference>
<sequence length="203" mass="23002">MPQSIAVHGIDNSPRGRLLSAAARLFRDKGYERTTVRDIAAVVGIQSGSIFYHFKTKEDILFAVMEEVIHFNTERLRAAIAAEERPVERLRALVRAELTAIVGDTSEAMTVMVTEWRCLNTDKQREALALRDIYEQLWLDVLTDLHQEGRFRADPFIMRRLITGMTGWTHNWFDQSRSLSVEGLADLIVDRVVGEDDGEEGAA</sequence>
<proteinExistence type="predicted"/>
<organism evidence="5 6">
    <name type="scientific">Alcanivorax xiamenensis</name>
    <dbReference type="NCBI Taxonomy" id="1177156"/>
    <lineage>
        <taxon>Bacteria</taxon>
        <taxon>Pseudomonadati</taxon>
        <taxon>Pseudomonadota</taxon>
        <taxon>Gammaproteobacteria</taxon>
        <taxon>Oceanospirillales</taxon>
        <taxon>Alcanivoracaceae</taxon>
        <taxon>Alcanivorax</taxon>
    </lineage>
</organism>
<dbReference type="PRINTS" id="PR00455">
    <property type="entry name" value="HTHTETR"/>
</dbReference>
<accession>A0ABQ6Y7D8</accession>
<dbReference type="PANTHER" id="PTHR30055:SF183">
    <property type="entry name" value="NUCLEOID OCCLUSION FACTOR SLMA"/>
    <property type="match status" value="1"/>
</dbReference>
<dbReference type="InterPro" id="IPR023772">
    <property type="entry name" value="DNA-bd_HTH_TetR-type_CS"/>
</dbReference>
<name>A0ABQ6Y7D8_9GAMM</name>
<protein>
    <submittedName>
        <fullName evidence="5">TetR family transcriptional regulator</fullName>
    </submittedName>
</protein>
<dbReference type="SUPFAM" id="SSF46689">
    <property type="entry name" value="Homeodomain-like"/>
    <property type="match status" value="1"/>
</dbReference>
<gene>
    <name evidence="5" type="ORF">A6D6_02344</name>
</gene>
<dbReference type="PROSITE" id="PS01081">
    <property type="entry name" value="HTH_TETR_1"/>
    <property type="match status" value="1"/>
</dbReference>
<evidence type="ECO:0000256" key="2">
    <source>
        <dbReference type="ARBA" id="ARBA00023125"/>
    </source>
</evidence>
<dbReference type="PANTHER" id="PTHR30055">
    <property type="entry name" value="HTH-TYPE TRANSCRIPTIONAL REGULATOR RUTR"/>
    <property type="match status" value="1"/>
</dbReference>
<dbReference type="SUPFAM" id="SSF48498">
    <property type="entry name" value="Tetracyclin repressor-like, C-terminal domain"/>
    <property type="match status" value="1"/>
</dbReference>
<evidence type="ECO:0000256" key="1">
    <source>
        <dbReference type="ARBA" id="ARBA00023054"/>
    </source>
</evidence>
<feature type="domain" description="HTH tetR-type" evidence="4">
    <location>
        <begin position="12"/>
        <end position="72"/>
    </location>
</feature>
<dbReference type="InterPro" id="IPR050109">
    <property type="entry name" value="HTH-type_TetR-like_transc_reg"/>
</dbReference>
<evidence type="ECO:0000259" key="4">
    <source>
        <dbReference type="PROSITE" id="PS50977"/>
    </source>
</evidence>
<dbReference type="InterPro" id="IPR041490">
    <property type="entry name" value="KstR2_TetR_C"/>
</dbReference>
<dbReference type="Pfam" id="PF17932">
    <property type="entry name" value="TetR_C_24"/>
    <property type="match status" value="1"/>
</dbReference>
<dbReference type="Proteomes" id="UP000771797">
    <property type="component" value="Unassembled WGS sequence"/>
</dbReference>
<dbReference type="Pfam" id="PF00440">
    <property type="entry name" value="TetR_N"/>
    <property type="match status" value="1"/>
</dbReference>
<evidence type="ECO:0000313" key="6">
    <source>
        <dbReference type="Proteomes" id="UP000771797"/>
    </source>
</evidence>
<keyword evidence="2 3" id="KW-0238">DNA-binding</keyword>
<dbReference type="RefSeq" id="WP_159660844.1">
    <property type="nucleotide sequence ID" value="NZ_AQPF01000017.1"/>
</dbReference>
<feature type="DNA-binding region" description="H-T-H motif" evidence="3">
    <location>
        <begin position="35"/>
        <end position="54"/>
    </location>
</feature>
<keyword evidence="6" id="KW-1185">Reference proteome</keyword>
<keyword evidence="1" id="KW-0175">Coiled coil</keyword>
<reference evidence="5 6" key="1">
    <citation type="submission" date="2012-09" db="EMBL/GenBank/DDBJ databases">
        <title>Genome Sequence of alkane-degrading Bacterium Alcanivorax sp. 6-D-6.</title>
        <authorList>
            <person name="Lai Q."/>
            <person name="Shao Z."/>
        </authorList>
    </citation>
    <scope>NUCLEOTIDE SEQUENCE [LARGE SCALE GENOMIC DNA]</scope>
    <source>
        <strain evidence="5 6">6-D-6</strain>
    </source>
</reference>
<dbReference type="PROSITE" id="PS50977">
    <property type="entry name" value="HTH_TETR_2"/>
    <property type="match status" value="1"/>
</dbReference>
<dbReference type="Gene3D" id="1.10.357.10">
    <property type="entry name" value="Tetracycline Repressor, domain 2"/>
    <property type="match status" value="1"/>
</dbReference>
<dbReference type="InterPro" id="IPR036271">
    <property type="entry name" value="Tet_transcr_reg_TetR-rel_C_sf"/>
</dbReference>